<proteinExistence type="predicted"/>
<dbReference type="SUPFAM" id="SSF51445">
    <property type="entry name" value="(Trans)glycosidases"/>
    <property type="match status" value="1"/>
</dbReference>
<accession>A0ABQ5S6Z3</accession>
<dbReference type="Proteomes" id="UP001165090">
    <property type="component" value="Unassembled WGS sequence"/>
</dbReference>
<comment type="caution">
    <text evidence="2">The sequence shown here is derived from an EMBL/GenBank/DDBJ whole genome shotgun (WGS) entry which is preliminary data.</text>
</comment>
<keyword evidence="1" id="KW-0732">Signal</keyword>
<feature type="chain" id="PRO_5045750662" description="GH18 domain-containing protein" evidence="1">
    <location>
        <begin position="24"/>
        <end position="367"/>
    </location>
</feature>
<organism evidence="2 3">
    <name type="scientific">Volvox africanus</name>
    <dbReference type="NCBI Taxonomy" id="51714"/>
    <lineage>
        <taxon>Eukaryota</taxon>
        <taxon>Viridiplantae</taxon>
        <taxon>Chlorophyta</taxon>
        <taxon>core chlorophytes</taxon>
        <taxon>Chlorophyceae</taxon>
        <taxon>CS clade</taxon>
        <taxon>Chlamydomonadales</taxon>
        <taxon>Volvocaceae</taxon>
        <taxon>Volvox</taxon>
    </lineage>
</organism>
<evidence type="ECO:0000256" key="1">
    <source>
        <dbReference type="SAM" id="SignalP"/>
    </source>
</evidence>
<keyword evidence="3" id="KW-1185">Reference proteome</keyword>
<evidence type="ECO:0000313" key="2">
    <source>
        <dbReference type="EMBL" id="GLI65424.1"/>
    </source>
</evidence>
<dbReference type="EMBL" id="BSDZ01000023">
    <property type="protein sequence ID" value="GLI65424.1"/>
    <property type="molecule type" value="Genomic_DNA"/>
</dbReference>
<sequence length="367" mass="39642">MAKRLVGSLFGLLVLLAKVAVSALYSDNIAVKATPMGNAAWLYPENQQQIDDWKAQVTKYNLAAGAERAIRVLYVYSTDLEITYTKPVMGALTEAAAAAFRTIPNVTHVAAIIDSWLGASYANLNTLSTSKLQALADAHAQLYCASTLLSGVQLDLEPYSPTYKTSVLTFVKRLAQSFRDPAVCSRGPKFLSFFVGPRQADAALFNALGPNGFAVVSCYDLDSPGPGLPETPQQYKNNLKSNVQFLVSTAANSTYGKFSIGLPFSAAACEFETAISITDPSKVIAGYPMYSASQPSYIPAAFEVLNQTLGVNATRLDSRYLGVSMWGFLSRDVLVSGYRHLPKNVFDTPGMMTYLVSNMPKKAAMKP</sequence>
<feature type="signal peptide" evidence="1">
    <location>
        <begin position="1"/>
        <end position="23"/>
    </location>
</feature>
<reference evidence="2 3" key="1">
    <citation type="journal article" date="2023" name="IScience">
        <title>Expanded male sex-determining region conserved during the evolution of homothallism in the green alga Volvox.</title>
        <authorList>
            <person name="Yamamoto K."/>
            <person name="Matsuzaki R."/>
            <person name="Mahakham W."/>
            <person name="Heman W."/>
            <person name="Sekimoto H."/>
            <person name="Kawachi M."/>
            <person name="Minakuchi Y."/>
            <person name="Toyoda A."/>
            <person name="Nozaki H."/>
        </authorList>
    </citation>
    <scope>NUCLEOTIDE SEQUENCE [LARGE SCALE GENOMIC DNA]</scope>
    <source>
        <strain evidence="2 3">NIES-4468</strain>
    </source>
</reference>
<gene>
    <name evidence="2" type="ORF">VaNZ11_008990</name>
</gene>
<name>A0ABQ5S6Z3_9CHLO</name>
<evidence type="ECO:0000313" key="3">
    <source>
        <dbReference type="Proteomes" id="UP001165090"/>
    </source>
</evidence>
<protein>
    <recommendedName>
        <fullName evidence="4">GH18 domain-containing protein</fullName>
    </recommendedName>
</protein>
<evidence type="ECO:0008006" key="4">
    <source>
        <dbReference type="Google" id="ProtNLM"/>
    </source>
</evidence>
<dbReference type="InterPro" id="IPR017853">
    <property type="entry name" value="GH"/>
</dbReference>